<dbReference type="Proteomes" id="UP000244450">
    <property type="component" value="Unassembled WGS sequence"/>
</dbReference>
<sequence length="228" mass="26781">MVFTLFSFACFAQQQSSGFIDSVRQHYEKMALPFLFNGFEYVRYDLRIFKQEHPYFRKPAYAPGDIWYDGRYFAGRTLLYDDVKEQVIIPADYIPGLYGQIALLSERVDSFNVYGMQFIHMKDSTQYRPGFYARMHRGNKGTLYGHFLKTLQKGVITQDGVRDVITDVTYFEWESNGTYQTLRTQADLSRALQVKRSQLKRYIRSQGIEFRKDREAAMVAAVQHFDPQ</sequence>
<evidence type="ECO:0000313" key="2">
    <source>
        <dbReference type="Proteomes" id="UP000244450"/>
    </source>
</evidence>
<gene>
    <name evidence="1" type="ORF">DCC81_21805</name>
</gene>
<name>A0A2T7BD83_9BACT</name>
<organism evidence="1 2">
    <name type="scientific">Chitinophaga parva</name>
    <dbReference type="NCBI Taxonomy" id="2169414"/>
    <lineage>
        <taxon>Bacteria</taxon>
        <taxon>Pseudomonadati</taxon>
        <taxon>Bacteroidota</taxon>
        <taxon>Chitinophagia</taxon>
        <taxon>Chitinophagales</taxon>
        <taxon>Chitinophagaceae</taxon>
        <taxon>Chitinophaga</taxon>
    </lineage>
</organism>
<keyword evidence="2" id="KW-1185">Reference proteome</keyword>
<accession>A0A2T7BD83</accession>
<dbReference type="EMBL" id="QCYK01000003">
    <property type="protein sequence ID" value="PUZ23042.1"/>
    <property type="molecule type" value="Genomic_DNA"/>
</dbReference>
<reference evidence="1 2" key="1">
    <citation type="submission" date="2018-04" db="EMBL/GenBank/DDBJ databases">
        <title>Chitinophaga fuyangensis sp. nov., isolated from soil in a chemical factory.</title>
        <authorList>
            <person name="Chen K."/>
        </authorList>
    </citation>
    <scope>NUCLEOTIDE SEQUENCE [LARGE SCALE GENOMIC DNA]</scope>
    <source>
        <strain evidence="1 2">LY-1</strain>
    </source>
</reference>
<comment type="caution">
    <text evidence="1">The sequence shown here is derived from an EMBL/GenBank/DDBJ whole genome shotgun (WGS) entry which is preliminary data.</text>
</comment>
<dbReference type="AlphaFoldDB" id="A0A2T7BD83"/>
<protein>
    <submittedName>
        <fullName evidence="1">Uncharacterized protein</fullName>
    </submittedName>
</protein>
<proteinExistence type="predicted"/>
<evidence type="ECO:0000313" key="1">
    <source>
        <dbReference type="EMBL" id="PUZ23042.1"/>
    </source>
</evidence>